<organism evidence="1 2">
    <name type="scientific">Candidatus Cetobacterium colombiensis</name>
    <dbReference type="NCBI Taxonomy" id="3073100"/>
    <lineage>
        <taxon>Bacteria</taxon>
        <taxon>Fusobacteriati</taxon>
        <taxon>Fusobacteriota</taxon>
        <taxon>Fusobacteriia</taxon>
        <taxon>Fusobacteriales</taxon>
        <taxon>Fusobacteriaceae</taxon>
        <taxon>Cetobacterium</taxon>
    </lineage>
</organism>
<gene>
    <name evidence="1" type="ORF">RFV38_05615</name>
</gene>
<dbReference type="RefSeq" id="WP_320313380.1">
    <property type="nucleotide sequence ID" value="NZ_JAVIKH010000006.1"/>
</dbReference>
<protein>
    <recommendedName>
        <fullName evidence="3">Mga helix-turn-helix domain-containing protein</fullName>
    </recommendedName>
</protein>
<comment type="caution">
    <text evidence="1">The sequence shown here is derived from an EMBL/GenBank/DDBJ whole genome shotgun (WGS) entry which is preliminary data.</text>
</comment>
<dbReference type="Proteomes" id="UP001279681">
    <property type="component" value="Unassembled WGS sequence"/>
</dbReference>
<name>A0ABU4WA15_9FUSO</name>
<evidence type="ECO:0008006" key="3">
    <source>
        <dbReference type="Google" id="ProtNLM"/>
    </source>
</evidence>
<keyword evidence="2" id="KW-1185">Reference proteome</keyword>
<evidence type="ECO:0000313" key="2">
    <source>
        <dbReference type="Proteomes" id="UP001279681"/>
    </source>
</evidence>
<proteinExistence type="predicted"/>
<dbReference type="EMBL" id="JAVIKH010000006">
    <property type="protein sequence ID" value="MDX8335975.1"/>
    <property type="molecule type" value="Genomic_DNA"/>
</dbReference>
<reference evidence="2" key="1">
    <citation type="submission" date="2023-07" db="EMBL/GenBank/DDBJ databases">
        <authorList>
            <person name="Colorado M.A."/>
            <person name="Villamil L.M."/>
            <person name="Melo J.F."/>
            <person name="Rodriguez J.A."/>
            <person name="Ruiz R.Y."/>
        </authorList>
    </citation>
    <scope>NUCLEOTIDE SEQUENCE [LARGE SCALE GENOMIC DNA]</scope>
    <source>
        <strain evidence="2">C33</strain>
    </source>
</reference>
<sequence length="464" mass="55108">MNTTAANVLKILSQTEMSIEDMHMYLNIEKNAILKTISQINDFLEEIDLPKIEKNEDIFQLILTKEQWKKLFDNFNILTAEERIDYLYIKFIAHGFLNLEKEKEILDLSRSTILRCFQSVKDDFVENGTRYEYLHGKGLLITELSYYNKKLFYKKVMKLFIEEDILVPPLKALLMEIKKFDTKTRLTQIHPILKFSNIPMNYFLIAFLHSLEACSELFEESLFKNQSYLETEEFQNIKELIDQYGKDFSPKFKNEMAHFLTTLLLDYYSLENEDKRKSLHILKELEKEFKISKINKELEKMIFHNIYLSFFKFENKILKLRNTSFDEKERVLLDKLNHILEKNSCDFFLGDKFSIVFALKRALIEENLSKIKNVLLVLNQPNATHYKIFENSLSKLVPHINFDLESSLFHLKNLLTDFNDYDLIISDEHINSNVAVIDFYCNSKIQTILEEKAFSMGIQKFYDL</sequence>
<evidence type="ECO:0000313" key="1">
    <source>
        <dbReference type="EMBL" id="MDX8335975.1"/>
    </source>
</evidence>
<accession>A0ABU4WA15</accession>